<comment type="similarity">
    <text evidence="1">Belongs to the short-chain dehydrogenases/reductases (SDR) family.</text>
</comment>
<dbReference type="InParanoid" id="A0A1E7FGR5"/>
<dbReference type="EMBL" id="KV784357">
    <property type="protein sequence ID" value="OEU17337.1"/>
    <property type="molecule type" value="Genomic_DNA"/>
</dbReference>
<keyword evidence="2" id="KW-0560">Oxidoreductase</keyword>
<evidence type="ECO:0000313" key="4">
    <source>
        <dbReference type="Proteomes" id="UP000095751"/>
    </source>
</evidence>
<accession>A0A1E7FGR5</accession>
<dbReference type="GO" id="GO:0016491">
    <property type="term" value="F:oxidoreductase activity"/>
    <property type="evidence" value="ECO:0007669"/>
    <property type="project" value="UniProtKB-KW"/>
</dbReference>
<organism evidence="3 4">
    <name type="scientific">Fragilariopsis cylindrus CCMP1102</name>
    <dbReference type="NCBI Taxonomy" id="635003"/>
    <lineage>
        <taxon>Eukaryota</taxon>
        <taxon>Sar</taxon>
        <taxon>Stramenopiles</taxon>
        <taxon>Ochrophyta</taxon>
        <taxon>Bacillariophyta</taxon>
        <taxon>Bacillariophyceae</taxon>
        <taxon>Bacillariophycidae</taxon>
        <taxon>Bacillariales</taxon>
        <taxon>Bacillariaceae</taxon>
        <taxon>Fragilariopsis</taxon>
    </lineage>
</organism>
<dbReference type="InterPro" id="IPR051122">
    <property type="entry name" value="SDR_DHRS6-like"/>
</dbReference>
<dbReference type="CDD" id="cd05233">
    <property type="entry name" value="SDR_c"/>
    <property type="match status" value="1"/>
</dbReference>
<dbReference type="KEGG" id="fcy:FRACYDRAFT_237749"/>
<keyword evidence="4" id="KW-1185">Reference proteome</keyword>
<protein>
    <submittedName>
        <fullName evidence="3">Short chain dehydrogenase</fullName>
    </submittedName>
</protein>
<dbReference type="Proteomes" id="UP000095751">
    <property type="component" value="Unassembled WGS sequence"/>
</dbReference>
<dbReference type="InterPro" id="IPR002347">
    <property type="entry name" value="SDR_fam"/>
</dbReference>
<dbReference type="PRINTS" id="PR00081">
    <property type="entry name" value="GDHRDH"/>
</dbReference>
<dbReference type="Gene3D" id="3.40.50.720">
    <property type="entry name" value="NAD(P)-binding Rossmann-like Domain"/>
    <property type="match status" value="1"/>
</dbReference>
<evidence type="ECO:0000313" key="3">
    <source>
        <dbReference type="EMBL" id="OEU17337.1"/>
    </source>
</evidence>
<dbReference type="InterPro" id="IPR036291">
    <property type="entry name" value="NAD(P)-bd_dom_sf"/>
</dbReference>
<dbReference type="PANTHER" id="PTHR43477">
    <property type="entry name" value="DIHYDROANTICAPSIN 7-DEHYDROGENASE"/>
    <property type="match status" value="1"/>
</dbReference>
<dbReference type="Pfam" id="PF13561">
    <property type="entry name" value="adh_short_C2"/>
    <property type="match status" value="1"/>
</dbReference>
<dbReference type="AlphaFoldDB" id="A0A1E7FGR5"/>
<dbReference type="OrthoDB" id="1393670at2759"/>
<name>A0A1E7FGR5_9STRA</name>
<proteinExistence type="inferred from homology"/>
<gene>
    <name evidence="3" type="ORF">FRACYDRAFT_237749</name>
</gene>
<dbReference type="PANTHER" id="PTHR43477:SF1">
    <property type="entry name" value="DIHYDROANTICAPSIN 7-DEHYDROGENASE"/>
    <property type="match status" value="1"/>
</dbReference>
<evidence type="ECO:0000256" key="2">
    <source>
        <dbReference type="ARBA" id="ARBA00023002"/>
    </source>
</evidence>
<evidence type="ECO:0000256" key="1">
    <source>
        <dbReference type="ARBA" id="ARBA00006484"/>
    </source>
</evidence>
<dbReference type="SUPFAM" id="SSF51735">
    <property type="entry name" value="NAD(P)-binding Rossmann-fold domains"/>
    <property type="match status" value="1"/>
</dbReference>
<reference evidence="3 4" key="1">
    <citation type="submission" date="2016-09" db="EMBL/GenBank/DDBJ databases">
        <title>Extensive genetic diversity and differential bi-allelic expression allows diatom success in the polar Southern Ocean.</title>
        <authorList>
            <consortium name="DOE Joint Genome Institute"/>
            <person name="Mock T."/>
            <person name="Otillar R.P."/>
            <person name="Strauss J."/>
            <person name="Dupont C."/>
            <person name="Frickenhaus S."/>
            <person name="Maumus F."/>
            <person name="Mcmullan M."/>
            <person name="Sanges R."/>
            <person name="Schmutz J."/>
            <person name="Toseland A."/>
            <person name="Valas R."/>
            <person name="Veluchamy A."/>
            <person name="Ward B.J."/>
            <person name="Allen A."/>
            <person name="Barry K."/>
            <person name="Falciatore A."/>
            <person name="Ferrante M."/>
            <person name="Fortunato A.E."/>
            <person name="Gloeckner G."/>
            <person name="Gruber A."/>
            <person name="Hipkin R."/>
            <person name="Janech M."/>
            <person name="Kroth P."/>
            <person name="Leese F."/>
            <person name="Lindquist E."/>
            <person name="Lyon B.R."/>
            <person name="Martin J."/>
            <person name="Mayer C."/>
            <person name="Parker M."/>
            <person name="Quesneville H."/>
            <person name="Raymond J."/>
            <person name="Uhlig C."/>
            <person name="Valentin K.U."/>
            <person name="Worden A.Z."/>
            <person name="Armbrust E.V."/>
            <person name="Bowler C."/>
            <person name="Green B."/>
            <person name="Moulton V."/>
            <person name="Van Oosterhout C."/>
            <person name="Grigoriev I."/>
        </authorList>
    </citation>
    <scope>NUCLEOTIDE SEQUENCE [LARGE SCALE GENOMIC DNA]</scope>
    <source>
        <strain evidence="3 4">CCMP1102</strain>
    </source>
</reference>
<sequence>MNGLYVVCGATGAIGRTLCRKILDRGAMPVLVGRNSEKLNILNDELGGSCSIISDIDFSKPDEAGKKLTSDLKGETIQGLAYAVGSITLKSLKAAKSSDFIDSYNLNVVGAAEAVKASLAGLKKGGSKENPSSIVFFSSIAARHGLSNHSVIGSNKAAVEGLTLALAAELSPSIRVNCIAPSLTGGGSEMAKPMTDNEKIAEAVAKAHALPRLGDPEDSANAASFLLSTDSSWSTGIILPVDGGRSTVLK</sequence>